<evidence type="ECO:0000256" key="1">
    <source>
        <dbReference type="ARBA" id="ARBA00022729"/>
    </source>
</evidence>
<keyword evidence="5" id="KW-1185">Reference proteome</keyword>
<evidence type="ECO:0000313" key="4">
    <source>
        <dbReference type="EMBL" id="CAB1431713.1"/>
    </source>
</evidence>
<evidence type="ECO:0000313" key="5">
    <source>
        <dbReference type="Proteomes" id="UP001153269"/>
    </source>
</evidence>
<organism evidence="4 5">
    <name type="scientific">Pleuronectes platessa</name>
    <name type="common">European plaice</name>
    <dbReference type="NCBI Taxonomy" id="8262"/>
    <lineage>
        <taxon>Eukaryota</taxon>
        <taxon>Metazoa</taxon>
        <taxon>Chordata</taxon>
        <taxon>Craniata</taxon>
        <taxon>Vertebrata</taxon>
        <taxon>Euteleostomi</taxon>
        <taxon>Actinopterygii</taxon>
        <taxon>Neopterygii</taxon>
        <taxon>Teleostei</taxon>
        <taxon>Neoteleostei</taxon>
        <taxon>Acanthomorphata</taxon>
        <taxon>Carangaria</taxon>
        <taxon>Pleuronectiformes</taxon>
        <taxon>Pleuronectoidei</taxon>
        <taxon>Pleuronectidae</taxon>
        <taxon>Pleuronectes</taxon>
    </lineage>
</organism>
<dbReference type="Pfam" id="PF19030">
    <property type="entry name" value="TSP1_ADAMTS"/>
    <property type="match status" value="1"/>
</dbReference>
<dbReference type="SUPFAM" id="SSF82895">
    <property type="entry name" value="TSP-1 type 1 repeat"/>
    <property type="match status" value="1"/>
</dbReference>
<comment type="caution">
    <text evidence="4">The sequence shown here is derived from an EMBL/GenBank/DDBJ whole genome shotgun (WGS) entry which is preliminary data.</text>
</comment>
<dbReference type="PROSITE" id="PS50900">
    <property type="entry name" value="PLAC"/>
    <property type="match status" value="1"/>
</dbReference>
<proteinExistence type="predicted"/>
<evidence type="ECO:0000259" key="3">
    <source>
        <dbReference type="PROSITE" id="PS50900"/>
    </source>
</evidence>
<dbReference type="Pfam" id="PF08686">
    <property type="entry name" value="PLAC"/>
    <property type="match status" value="1"/>
</dbReference>
<dbReference type="Proteomes" id="UP001153269">
    <property type="component" value="Unassembled WGS sequence"/>
</dbReference>
<reference evidence="4" key="1">
    <citation type="submission" date="2020-03" db="EMBL/GenBank/DDBJ databases">
        <authorList>
            <person name="Weist P."/>
        </authorList>
    </citation>
    <scope>NUCLEOTIDE SEQUENCE</scope>
</reference>
<dbReference type="InterPro" id="IPR010909">
    <property type="entry name" value="PLAC"/>
</dbReference>
<accession>A0A9N7UKF0</accession>
<dbReference type="PROSITE" id="PS50092">
    <property type="entry name" value="TSP1"/>
    <property type="match status" value="1"/>
</dbReference>
<dbReference type="Gene3D" id="2.20.100.10">
    <property type="entry name" value="Thrombospondin type-1 (TSP1) repeat"/>
    <property type="match status" value="1"/>
</dbReference>
<keyword evidence="2" id="KW-0677">Repeat</keyword>
<name>A0A9N7UKF0_PLEPL</name>
<evidence type="ECO:0000256" key="2">
    <source>
        <dbReference type="ARBA" id="ARBA00022737"/>
    </source>
</evidence>
<keyword evidence="1" id="KW-0732">Signal</keyword>
<sequence>MTCGLTDLRQPERISKGDRKPGSSLESGRRRVVDGWVHITHSNCSAQCGLGQQMRTVQCLSYTGQPSNDCAESLRPTTMQQCESKCDATPISNGDECKDVNKVAYCPLVLKFKFCSRAYFRQMCCKTCQGH</sequence>
<dbReference type="AlphaFoldDB" id="A0A9N7UKF0"/>
<dbReference type="FunFam" id="2.20.100.10:FF:000079">
    <property type="entry name" value="ADAM metallopeptidase with thrombospondin type 1 motif 17"/>
    <property type="match status" value="1"/>
</dbReference>
<protein>
    <recommendedName>
        <fullName evidence="3">PLAC domain-containing protein</fullName>
    </recommendedName>
</protein>
<dbReference type="EMBL" id="CADEAL010001363">
    <property type="protein sequence ID" value="CAB1431713.1"/>
    <property type="molecule type" value="Genomic_DNA"/>
</dbReference>
<gene>
    <name evidence="4" type="ORF">PLEPLA_LOCUS19770</name>
</gene>
<dbReference type="InterPro" id="IPR000884">
    <property type="entry name" value="TSP1_rpt"/>
</dbReference>
<feature type="domain" description="PLAC" evidence="3">
    <location>
        <begin position="93"/>
        <end position="131"/>
    </location>
</feature>
<dbReference type="InterPro" id="IPR036383">
    <property type="entry name" value="TSP1_rpt_sf"/>
</dbReference>